<reference evidence="1" key="2">
    <citation type="submission" date="2020-09" db="EMBL/GenBank/DDBJ databases">
        <authorList>
            <person name="Sun Q."/>
            <person name="Ohkuma M."/>
        </authorList>
    </citation>
    <scope>NUCLEOTIDE SEQUENCE</scope>
    <source>
        <strain evidence="1">JCM 12862</strain>
    </source>
</reference>
<organism evidence="1 2">
    <name type="scientific">Yeosuana aromativorans</name>
    <dbReference type="NCBI Taxonomy" id="288019"/>
    <lineage>
        <taxon>Bacteria</taxon>
        <taxon>Pseudomonadati</taxon>
        <taxon>Bacteroidota</taxon>
        <taxon>Flavobacteriia</taxon>
        <taxon>Flavobacteriales</taxon>
        <taxon>Flavobacteriaceae</taxon>
        <taxon>Yeosuana</taxon>
    </lineage>
</organism>
<protein>
    <submittedName>
        <fullName evidence="1">Uncharacterized protein</fullName>
    </submittedName>
</protein>
<reference evidence="1" key="1">
    <citation type="journal article" date="2014" name="Int. J. Syst. Evol. Microbiol.">
        <title>Complete genome sequence of Corynebacterium casei LMG S-19264T (=DSM 44701T), isolated from a smear-ripened cheese.</title>
        <authorList>
            <consortium name="US DOE Joint Genome Institute (JGI-PGF)"/>
            <person name="Walter F."/>
            <person name="Albersmeier A."/>
            <person name="Kalinowski J."/>
            <person name="Ruckert C."/>
        </authorList>
    </citation>
    <scope>NUCLEOTIDE SEQUENCE</scope>
    <source>
        <strain evidence="1">JCM 12862</strain>
    </source>
</reference>
<evidence type="ECO:0000313" key="2">
    <source>
        <dbReference type="Proteomes" id="UP000612329"/>
    </source>
</evidence>
<dbReference type="EMBL" id="BMNR01000002">
    <property type="protein sequence ID" value="GGK19047.1"/>
    <property type="molecule type" value="Genomic_DNA"/>
</dbReference>
<comment type="caution">
    <text evidence="1">The sequence shown here is derived from an EMBL/GenBank/DDBJ whole genome shotgun (WGS) entry which is preliminary data.</text>
</comment>
<keyword evidence="2" id="KW-1185">Reference proteome</keyword>
<dbReference type="Proteomes" id="UP000612329">
    <property type="component" value="Unassembled WGS sequence"/>
</dbReference>
<name>A0A8J3BL57_9FLAO</name>
<evidence type="ECO:0000313" key="1">
    <source>
        <dbReference type="EMBL" id="GGK19047.1"/>
    </source>
</evidence>
<proteinExistence type="predicted"/>
<accession>A0A8J3BL57</accession>
<sequence length="102" mass="11957">MDSNGLLNIYEQYYRANLRYGFYLRENTWRSIGQVLFIVGVQEGEKLKGNPPYFNNPNVYIKLYYANSIQEIDAVTKSRVIRIEDGGSYRYQPVDTNLSILF</sequence>
<dbReference type="AlphaFoldDB" id="A0A8J3BL57"/>
<gene>
    <name evidence="1" type="ORF">GCM10007962_11560</name>
</gene>